<gene>
    <name evidence="1" type="ORF">CNMCM5793_007370</name>
    <name evidence="2" type="ORF">CNMCM6106_007440</name>
</gene>
<dbReference type="Proteomes" id="UP000662466">
    <property type="component" value="Unassembled WGS sequence"/>
</dbReference>
<dbReference type="Proteomes" id="UP000630445">
    <property type="component" value="Unassembled WGS sequence"/>
</dbReference>
<dbReference type="OrthoDB" id="4427478at2759"/>
<dbReference type="EMBL" id="JACBAF010002267">
    <property type="protein sequence ID" value="KAF7160049.1"/>
    <property type="molecule type" value="Genomic_DNA"/>
</dbReference>
<evidence type="ECO:0000313" key="1">
    <source>
        <dbReference type="EMBL" id="KAF7118001.1"/>
    </source>
</evidence>
<accession>A0A8H6UD93</accession>
<name>A0A8H6UD93_9EURO</name>
<evidence type="ECO:0000313" key="2">
    <source>
        <dbReference type="EMBL" id="KAF7160049.1"/>
    </source>
</evidence>
<dbReference type="EMBL" id="JACBAD010002078">
    <property type="protein sequence ID" value="KAF7118001.1"/>
    <property type="molecule type" value="Genomic_DNA"/>
</dbReference>
<sequence length="158" mass="17961">MSQNQSTPPPKDEETKHLEDLEENTILEIVTHSLQRDDLAPGGIVIRESFSALDRRHLPYPNWRCNECHWEFPTAKLRDRHEASHWHTSGGESLGISFMGYQALLDHVLETARQLVLEEFIDSPREYKLDGLPPAPDIYPVPYVGTEEVSTLKSASKG</sequence>
<reference evidence="1" key="1">
    <citation type="submission" date="2020-06" db="EMBL/GenBank/DDBJ databases">
        <title>Draft genome sequences of strains closely related to Aspergillus parafelis and Aspergillus hiratsukae.</title>
        <authorList>
            <person name="Dos Santos R.A.C."/>
            <person name="Rivero-Menendez O."/>
            <person name="Steenwyk J.L."/>
            <person name="Mead M.E."/>
            <person name="Goldman G.H."/>
            <person name="Alastruey-Izquierdo A."/>
            <person name="Rokas A."/>
        </authorList>
    </citation>
    <scope>NUCLEOTIDE SEQUENCE</scope>
    <source>
        <strain evidence="1">CNM-CM5793</strain>
        <strain evidence="2">CNM-CM6106</strain>
    </source>
</reference>
<proteinExistence type="predicted"/>
<comment type="caution">
    <text evidence="1">The sequence shown here is derived from an EMBL/GenBank/DDBJ whole genome shotgun (WGS) entry which is preliminary data.</text>
</comment>
<evidence type="ECO:0000313" key="3">
    <source>
        <dbReference type="Proteomes" id="UP000630445"/>
    </source>
</evidence>
<keyword evidence="3" id="KW-1185">Reference proteome</keyword>
<organism evidence="1 3">
    <name type="scientific">Aspergillus hiratsukae</name>
    <dbReference type="NCBI Taxonomy" id="1194566"/>
    <lineage>
        <taxon>Eukaryota</taxon>
        <taxon>Fungi</taxon>
        <taxon>Dikarya</taxon>
        <taxon>Ascomycota</taxon>
        <taxon>Pezizomycotina</taxon>
        <taxon>Eurotiomycetes</taxon>
        <taxon>Eurotiomycetidae</taxon>
        <taxon>Eurotiales</taxon>
        <taxon>Aspergillaceae</taxon>
        <taxon>Aspergillus</taxon>
        <taxon>Aspergillus subgen. Fumigati</taxon>
    </lineage>
</organism>
<dbReference type="AlphaFoldDB" id="A0A8H6UD93"/>
<protein>
    <submittedName>
        <fullName evidence="1">Uncharacterized protein</fullName>
    </submittedName>
</protein>